<protein>
    <submittedName>
        <fullName evidence="1">Uncharacterized protein</fullName>
    </submittedName>
</protein>
<feature type="non-terminal residue" evidence="1">
    <location>
        <position position="1"/>
    </location>
</feature>
<organism evidence="1">
    <name type="scientific">Arion vulgaris</name>
    <dbReference type="NCBI Taxonomy" id="1028688"/>
    <lineage>
        <taxon>Eukaryota</taxon>
        <taxon>Metazoa</taxon>
        <taxon>Spiralia</taxon>
        <taxon>Lophotrochozoa</taxon>
        <taxon>Mollusca</taxon>
        <taxon>Gastropoda</taxon>
        <taxon>Heterobranchia</taxon>
        <taxon>Euthyneura</taxon>
        <taxon>Panpulmonata</taxon>
        <taxon>Eupulmonata</taxon>
        <taxon>Stylommatophora</taxon>
        <taxon>Helicina</taxon>
        <taxon>Arionoidea</taxon>
        <taxon>Arionidae</taxon>
        <taxon>Arion</taxon>
    </lineage>
</organism>
<dbReference type="AlphaFoldDB" id="A0A0B7C1M7"/>
<name>A0A0B7C1M7_9EUPU</name>
<proteinExistence type="predicted"/>
<sequence>FVMYKSAALFDWVQIKIRELGRSFNNVIVACARVSVLPVPNGPYMMNGGV</sequence>
<dbReference type="EMBL" id="HACG01052231">
    <property type="protein sequence ID" value="CEK99102.1"/>
    <property type="molecule type" value="Transcribed_RNA"/>
</dbReference>
<reference evidence="1" key="1">
    <citation type="submission" date="2014-12" db="EMBL/GenBank/DDBJ databases">
        <title>Insight into the proteome of Arion vulgaris.</title>
        <authorList>
            <person name="Aradska J."/>
            <person name="Bulat T."/>
            <person name="Smidak R."/>
            <person name="Sarate P."/>
            <person name="Gangsoo J."/>
            <person name="Sialana F."/>
            <person name="Bilban M."/>
            <person name="Lubec G."/>
        </authorList>
    </citation>
    <scope>NUCLEOTIDE SEQUENCE</scope>
    <source>
        <tissue evidence="1">Skin</tissue>
    </source>
</reference>
<evidence type="ECO:0000313" key="1">
    <source>
        <dbReference type="EMBL" id="CEK99102.1"/>
    </source>
</evidence>
<accession>A0A0B7C1M7</accession>
<gene>
    <name evidence="1" type="primary">ORF220400</name>
</gene>